<dbReference type="AlphaFoldDB" id="A0A1M6KC72"/>
<evidence type="ECO:0000313" key="2">
    <source>
        <dbReference type="Proteomes" id="UP000184387"/>
    </source>
</evidence>
<gene>
    <name evidence="1" type="ORF">SAMN02745194_02845</name>
</gene>
<name>A0A1M6KC72_9PROT</name>
<protein>
    <recommendedName>
        <fullName evidence="3">Lipoprotein</fullName>
    </recommendedName>
</protein>
<sequence>MIRLMRLSLLALPLLLGACTACSLNGGWERSMNPFCVED</sequence>
<dbReference type="EMBL" id="FQZF01000016">
    <property type="protein sequence ID" value="SHJ56529.1"/>
    <property type="molecule type" value="Genomic_DNA"/>
</dbReference>
<reference evidence="1 2" key="1">
    <citation type="submission" date="2016-11" db="EMBL/GenBank/DDBJ databases">
        <authorList>
            <person name="Jaros S."/>
            <person name="Januszkiewicz K."/>
            <person name="Wedrychowicz H."/>
        </authorList>
    </citation>
    <scope>NUCLEOTIDE SEQUENCE [LARGE SCALE GENOMIC DNA]</scope>
    <source>
        <strain evidence="1 2">DSM 14916</strain>
    </source>
</reference>
<evidence type="ECO:0008006" key="3">
    <source>
        <dbReference type="Google" id="ProtNLM"/>
    </source>
</evidence>
<proteinExistence type="predicted"/>
<evidence type="ECO:0000313" key="1">
    <source>
        <dbReference type="EMBL" id="SHJ56529.1"/>
    </source>
</evidence>
<dbReference type="STRING" id="198092.SAMN02745194_02845"/>
<accession>A0A1M6KC72</accession>
<dbReference type="Proteomes" id="UP000184387">
    <property type="component" value="Unassembled WGS sequence"/>
</dbReference>
<keyword evidence="2" id="KW-1185">Reference proteome</keyword>
<organism evidence="1 2">
    <name type="scientific">Muricoccus roseus</name>
    <dbReference type="NCBI Taxonomy" id="198092"/>
    <lineage>
        <taxon>Bacteria</taxon>
        <taxon>Pseudomonadati</taxon>
        <taxon>Pseudomonadota</taxon>
        <taxon>Alphaproteobacteria</taxon>
        <taxon>Acetobacterales</taxon>
        <taxon>Roseomonadaceae</taxon>
        <taxon>Muricoccus</taxon>
    </lineage>
</organism>
<dbReference type="PROSITE" id="PS51257">
    <property type="entry name" value="PROKAR_LIPOPROTEIN"/>
    <property type="match status" value="1"/>
</dbReference>